<comment type="caution">
    <text evidence="8">The sequence shown here is derived from an EMBL/GenBank/DDBJ whole genome shotgun (WGS) entry which is preliminary data.</text>
</comment>
<feature type="transmembrane region" description="Helical" evidence="6">
    <location>
        <begin position="194"/>
        <end position="215"/>
    </location>
</feature>
<evidence type="ECO:0000256" key="2">
    <source>
        <dbReference type="ARBA" id="ARBA00022692"/>
    </source>
</evidence>
<feature type="domain" description="HTTM-like" evidence="7">
    <location>
        <begin position="1"/>
        <end position="259"/>
    </location>
</feature>
<proteinExistence type="predicted"/>
<dbReference type="PANTHER" id="PTHR39535:SF2">
    <property type="entry name" value="HTTM DOMAIN-CONTAINING PROTEIN"/>
    <property type="match status" value="1"/>
</dbReference>
<evidence type="ECO:0000256" key="6">
    <source>
        <dbReference type="SAM" id="Phobius"/>
    </source>
</evidence>
<keyword evidence="2 6" id="KW-0812">Transmembrane</keyword>
<protein>
    <submittedName>
        <fullName evidence="8">HTTM domain-containing protein</fullName>
    </submittedName>
</protein>
<sequence>MFYVSQYSERHYLFGPNGVIPHDDFIRQINDTGTFSLYAWSALPTWSEIVFHAGALAALAVMLGVGGRVGLAVHWVFLWSVYQRQIAIIDGGDNLAYIVIPMLLTRCYDRFSFPTGAARRLTRRIPGSIKTLSTPLHNLGVLAIAVQICLVYMVSGLFKVQGDVWQDGTALFYILRVPEFTLPGVSELVYGNDLLVYLGTYISVLFQIYFPMGILVPRLRPWAALASIGFHLSIAVLMGLTSFALTMVACDLIFLSGAIDKALALARRTSERTTRRDTWDDRVQPGAKGPRPIAQPEPATRQESEAPA</sequence>
<dbReference type="Pfam" id="PF05090">
    <property type="entry name" value="HTTM"/>
    <property type="match status" value="1"/>
</dbReference>
<comment type="subcellular location">
    <subcellularLocation>
        <location evidence="1">Endomembrane system</location>
        <topology evidence="1">Multi-pass membrane protein</topology>
    </subcellularLocation>
</comment>
<dbReference type="InterPro" id="IPR053934">
    <property type="entry name" value="HTTM_dom"/>
</dbReference>
<feature type="transmembrane region" description="Helical" evidence="6">
    <location>
        <begin position="222"/>
        <end position="240"/>
    </location>
</feature>
<dbReference type="EMBL" id="JBHUFU010000009">
    <property type="protein sequence ID" value="MFD1831173.1"/>
    <property type="molecule type" value="Genomic_DNA"/>
</dbReference>
<accession>A0ABW4PLS8</accession>
<keyword evidence="4 6" id="KW-0472">Membrane</keyword>
<evidence type="ECO:0000256" key="5">
    <source>
        <dbReference type="SAM" id="MobiDB-lite"/>
    </source>
</evidence>
<evidence type="ECO:0000313" key="9">
    <source>
        <dbReference type="Proteomes" id="UP001597365"/>
    </source>
</evidence>
<reference evidence="9" key="1">
    <citation type="journal article" date="2019" name="Int. J. Syst. Evol. Microbiol.">
        <title>The Global Catalogue of Microorganisms (GCM) 10K type strain sequencing project: providing services to taxonomists for standard genome sequencing and annotation.</title>
        <authorList>
            <consortium name="The Broad Institute Genomics Platform"/>
            <consortium name="The Broad Institute Genome Sequencing Center for Infectious Disease"/>
            <person name="Wu L."/>
            <person name="Ma J."/>
        </authorList>
    </citation>
    <scope>NUCLEOTIDE SEQUENCE [LARGE SCALE GENOMIC DNA]</scope>
    <source>
        <strain evidence="9">CGMCC 4.7455</strain>
    </source>
</reference>
<evidence type="ECO:0000313" key="8">
    <source>
        <dbReference type="EMBL" id="MFD1831173.1"/>
    </source>
</evidence>
<dbReference type="InterPro" id="IPR011020">
    <property type="entry name" value="HTTM-like"/>
</dbReference>
<dbReference type="RefSeq" id="WP_380900841.1">
    <property type="nucleotide sequence ID" value="NZ_JBHUFU010000009.1"/>
</dbReference>
<gene>
    <name evidence="8" type="ORF">ACFSJS_16030</name>
</gene>
<keyword evidence="9" id="KW-1185">Reference proteome</keyword>
<evidence type="ECO:0000256" key="4">
    <source>
        <dbReference type="ARBA" id="ARBA00023136"/>
    </source>
</evidence>
<evidence type="ECO:0000256" key="1">
    <source>
        <dbReference type="ARBA" id="ARBA00004127"/>
    </source>
</evidence>
<organism evidence="8 9">
    <name type="scientific">Streptomyces desertarenae</name>
    <dbReference type="NCBI Taxonomy" id="2666184"/>
    <lineage>
        <taxon>Bacteria</taxon>
        <taxon>Bacillati</taxon>
        <taxon>Actinomycetota</taxon>
        <taxon>Actinomycetes</taxon>
        <taxon>Kitasatosporales</taxon>
        <taxon>Streptomycetaceae</taxon>
        <taxon>Streptomyces</taxon>
    </lineage>
</organism>
<dbReference type="SMART" id="SM00752">
    <property type="entry name" value="HTTM"/>
    <property type="match status" value="1"/>
</dbReference>
<name>A0ABW4PLS8_9ACTN</name>
<dbReference type="PANTHER" id="PTHR39535">
    <property type="entry name" value="SPORULATION-DELAYING PROTEIN SDPB"/>
    <property type="match status" value="1"/>
</dbReference>
<feature type="transmembrane region" description="Helical" evidence="6">
    <location>
        <begin position="49"/>
        <end position="78"/>
    </location>
</feature>
<evidence type="ECO:0000256" key="3">
    <source>
        <dbReference type="ARBA" id="ARBA00022989"/>
    </source>
</evidence>
<feature type="compositionally biased region" description="Basic and acidic residues" evidence="5">
    <location>
        <begin position="271"/>
        <end position="283"/>
    </location>
</feature>
<feature type="region of interest" description="Disordered" evidence="5">
    <location>
        <begin position="271"/>
        <end position="308"/>
    </location>
</feature>
<dbReference type="Proteomes" id="UP001597365">
    <property type="component" value="Unassembled WGS sequence"/>
</dbReference>
<evidence type="ECO:0000259" key="7">
    <source>
        <dbReference type="SMART" id="SM00752"/>
    </source>
</evidence>
<dbReference type="InterPro" id="IPR052964">
    <property type="entry name" value="Sporulation_signal_mat"/>
</dbReference>
<feature type="transmembrane region" description="Helical" evidence="6">
    <location>
        <begin position="139"/>
        <end position="158"/>
    </location>
</feature>
<keyword evidence="3 6" id="KW-1133">Transmembrane helix</keyword>